<dbReference type="EMBL" id="DSZZ01000042">
    <property type="protein sequence ID" value="HGU52098.1"/>
    <property type="molecule type" value="Genomic_DNA"/>
</dbReference>
<dbReference type="Gene3D" id="3.40.50.2000">
    <property type="entry name" value="Glycogen Phosphorylase B"/>
    <property type="match status" value="2"/>
</dbReference>
<sequence length="441" mass="51899">MVFIIVSPYSPRLNTIGSFRWEKLAKYLSEKHTVYFVTSKLPDDSKLPTRSFDIGKSFLIELPLKRYRKTPENLKATLKSTLIQSMPFLYHAIRRLKISAHYLLEIYSDISFFGLVHDFKAYRTAIEEVISKANPCEKIVLVTTFGPWFSIKLGNFLKRELRDKVFWVADFRDPSFRMVATKNFFDNNLLKWKTKDLLRKVDLITVVSNVLDEEYYGPLFGDKVFVLPNGHDDYFTQLNITLRANRKEQRNILKIAYTGTIYISTRDLKPFMYVLRLLTDMNYYFIYAGNNSEYVTSEFEKAHLTHRLINFGKVTHDESLRIQQESDLLLLIVYTGDNKTLGRGIRTGKVYEYLASLKPILAIAPHDWEMKADIEVDGVSKVFSPEETEEMANYLRWFAEKRPVIDYEKRKEVVYKYHYRNLAIMFEQILETLLAKKEMNK</sequence>
<dbReference type="SUPFAM" id="SSF53756">
    <property type="entry name" value="UDP-Glycosyltransferase/glycogen phosphorylase"/>
    <property type="match status" value="1"/>
</dbReference>
<name>A0A7V4NE17_FERPE</name>
<evidence type="ECO:0008006" key="2">
    <source>
        <dbReference type="Google" id="ProtNLM"/>
    </source>
</evidence>
<organism evidence="1">
    <name type="scientific">Fervidobacterium pennivorans</name>
    <dbReference type="NCBI Taxonomy" id="93466"/>
    <lineage>
        <taxon>Bacteria</taxon>
        <taxon>Thermotogati</taxon>
        <taxon>Thermotogota</taxon>
        <taxon>Thermotogae</taxon>
        <taxon>Thermotogales</taxon>
        <taxon>Fervidobacteriaceae</taxon>
        <taxon>Fervidobacterium</taxon>
    </lineage>
</organism>
<accession>A0A7V4NE17</accession>
<proteinExistence type="predicted"/>
<protein>
    <recommendedName>
        <fullName evidence="2">Glycosyltransferase</fullName>
    </recommendedName>
</protein>
<comment type="caution">
    <text evidence="1">The sequence shown here is derived from an EMBL/GenBank/DDBJ whole genome shotgun (WGS) entry which is preliminary data.</text>
</comment>
<evidence type="ECO:0000313" key="1">
    <source>
        <dbReference type="EMBL" id="HGU52098.1"/>
    </source>
</evidence>
<gene>
    <name evidence="1" type="ORF">ENT78_00975</name>
</gene>
<reference evidence="1" key="1">
    <citation type="journal article" date="2020" name="mSystems">
        <title>Genome- and Community-Level Interaction Insights into Carbon Utilization and Element Cycling Functions of Hydrothermarchaeota in Hydrothermal Sediment.</title>
        <authorList>
            <person name="Zhou Z."/>
            <person name="Liu Y."/>
            <person name="Xu W."/>
            <person name="Pan J."/>
            <person name="Luo Z.H."/>
            <person name="Li M."/>
        </authorList>
    </citation>
    <scope>NUCLEOTIDE SEQUENCE [LARGE SCALE GENOMIC DNA]</scope>
    <source>
        <strain evidence="1">SpSt-61</strain>
    </source>
</reference>
<dbReference type="AlphaFoldDB" id="A0A7V4NE17"/>